<name>A0A6M3X474_9ZZZZ</name>
<reference evidence="1" key="1">
    <citation type="submission" date="2020-03" db="EMBL/GenBank/DDBJ databases">
        <title>The deep terrestrial virosphere.</title>
        <authorList>
            <person name="Holmfeldt K."/>
            <person name="Nilsson E."/>
            <person name="Simone D."/>
            <person name="Lopez-Fernandez M."/>
            <person name="Wu X."/>
            <person name="de Brujin I."/>
            <person name="Lundin D."/>
            <person name="Andersson A."/>
            <person name="Bertilsson S."/>
            <person name="Dopson M."/>
        </authorList>
    </citation>
    <scope>NUCLEOTIDE SEQUENCE</scope>
    <source>
        <strain evidence="1">MM171A03480</strain>
    </source>
</reference>
<sequence>MAWIIHRKVTKIQAKIDNLEARGYTLSGGDVYTGQLQGFVIAKEILENP</sequence>
<proteinExistence type="predicted"/>
<evidence type="ECO:0000313" key="1">
    <source>
        <dbReference type="EMBL" id="QJH92531.1"/>
    </source>
</evidence>
<accession>A0A6M3X474</accession>
<gene>
    <name evidence="1" type="ORF">MM171A03480_0001</name>
</gene>
<dbReference type="EMBL" id="MT143898">
    <property type="protein sequence ID" value="QJH92531.1"/>
    <property type="molecule type" value="Genomic_DNA"/>
</dbReference>
<organism evidence="1">
    <name type="scientific">viral metagenome</name>
    <dbReference type="NCBI Taxonomy" id="1070528"/>
    <lineage>
        <taxon>unclassified sequences</taxon>
        <taxon>metagenomes</taxon>
        <taxon>organismal metagenomes</taxon>
    </lineage>
</organism>
<dbReference type="AlphaFoldDB" id="A0A6M3X474"/>
<protein>
    <submittedName>
        <fullName evidence="1">Uncharacterized protein</fullName>
    </submittedName>
</protein>